<accession>A0A9P4R4C1</accession>
<evidence type="ECO:0000313" key="1">
    <source>
        <dbReference type="EMBL" id="KAF2736474.1"/>
    </source>
</evidence>
<protein>
    <submittedName>
        <fullName evidence="1">Uncharacterized protein</fullName>
    </submittedName>
</protein>
<sequence length="95" mass="10372">MEGRRPLDYIDNYGVTFDHLISADTLDPEVLAINIIEVDNIGGVYADGGKYVSDVLPFSLNTEFLHIYCTAGCSLHILCHHHIRASGALQGSIVV</sequence>
<reference evidence="1" key="1">
    <citation type="journal article" date="2020" name="Stud. Mycol.">
        <title>101 Dothideomycetes genomes: a test case for predicting lifestyles and emergence of pathogens.</title>
        <authorList>
            <person name="Haridas S."/>
            <person name="Albert R."/>
            <person name="Binder M."/>
            <person name="Bloem J."/>
            <person name="Labutti K."/>
            <person name="Salamov A."/>
            <person name="Andreopoulos B."/>
            <person name="Baker S."/>
            <person name="Barry K."/>
            <person name="Bills G."/>
            <person name="Bluhm B."/>
            <person name="Cannon C."/>
            <person name="Castanera R."/>
            <person name="Culley D."/>
            <person name="Daum C."/>
            <person name="Ezra D."/>
            <person name="Gonzalez J."/>
            <person name="Henrissat B."/>
            <person name="Kuo A."/>
            <person name="Liang C."/>
            <person name="Lipzen A."/>
            <person name="Lutzoni F."/>
            <person name="Magnuson J."/>
            <person name="Mondo S."/>
            <person name="Nolan M."/>
            <person name="Ohm R."/>
            <person name="Pangilinan J."/>
            <person name="Park H.-J."/>
            <person name="Ramirez L."/>
            <person name="Alfaro M."/>
            <person name="Sun H."/>
            <person name="Tritt A."/>
            <person name="Yoshinaga Y."/>
            <person name="Zwiers L.-H."/>
            <person name="Turgeon B."/>
            <person name="Goodwin S."/>
            <person name="Spatafora J."/>
            <person name="Crous P."/>
            <person name="Grigoriev I."/>
        </authorList>
    </citation>
    <scope>NUCLEOTIDE SEQUENCE</scope>
    <source>
        <strain evidence="1">CBS 125425</strain>
    </source>
</reference>
<comment type="caution">
    <text evidence="1">The sequence shown here is derived from an EMBL/GenBank/DDBJ whole genome shotgun (WGS) entry which is preliminary data.</text>
</comment>
<name>A0A9P4R4C1_9PLEO</name>
<keyword evidence="2" id="KW-1185">Reference proteome</keyword>
<organism evidence="1 2">
    <name type="scientific">Polyplosphaeria fusca</name>
    <dbReference type="NCBI Taxonomy" id="682080"/>
    <lineage>
        <taxon>Eukaryota</taxon>
        <taxon>Fungi</taxon>
        <taxon>Dikarya</taxon>
        <taxon>Ascomycota</taxon>
        <taxon>Pezizomycotina</taxon>
        <taxon>Dothideomycetes</taxon>
        <taxon>Pleosporomycetidae</taxon>
        <taxon>Pleosporales</taxon>
        <taxon>Tetraplosphaeriaceae</taxon>
        <taxon>Polyplosphaeria</taxon>
    </lineage>
</organism>
<dbReference type="EMBL" id="ML996125">
    <property type="protein sequence ID" value="KAF2736474.1"/>
    <property type="molecule type" value="Genomic_DNA"/>
</dbReference>
<evidence type="ECO:0000313" key="2">
    <source>
        <dbReference type="Proteomes" id="UP000799444"/>
    </source>
</evidence>
<proteinExistence type="predicted"/>
<gene>
    <name evidence="1" type="ORF">EJ04DRAFT_597272</name>
</gene>
<dbReference type="Proteomes" id="UP000799444">
    <property type="component" value="Unassembled WGS sequence"/>
</dbReference>
<dbReference type="AlphaFoldDB" id="A0A9P4R4C1"/>
<dbReference type="OrthoDB" id="5150140at2759"/>